<reference evidence="10" key="1">
    <citation type="journal article" date="2020" name="mSystems">
        <title>Genome- and Community-Level Interaction Insights into Carbon Utilization and Element Cycling Functions of Hydrothermarchaeota in Hydrothermal Sediment.</title>
        <authorList>
            <person name="Zhou Z."/>
            <person name="Liu Y."/>
            <person name="Xu W."/>
            <person name="Pan J."/>
            <person name="Luo Z.H."/>
            <person name="Li M."/>
        </authorList>
    </citation>
    <scope>NUCLEOTIDE SEQUENCE [LARGE SCALE GENOMIC DNA]</scope>
    <source>
        <strain evidence="10">SpSt-70</strain>
    </source>
</reference>
<dbReference type="InterPro" id="IPR025857">
    <property type="entry name" value="MacB_PCD"/>
</dbReference>
<dbReference type="PANTHER" id="PTHR30572">
    <property type="entry name" value="MEMBRANE COMPONENT OF TRANSPORTER-RELATED"/>
    <property type="match status" value="1"/>
</dbReference>
<proteinExistence type="inferred from homology"/>
<sequence length="429" mass="48612">MKIFNFIKLSFKNLKKRRLRMILNMLAIGIGTTLIMVMLGFGFGTQNYLIEEIKKYDMFNEISVVPFKKSDNVKIETSTGEIIEKRELNKKITKDDVRAFKNIKGVSAVRATVEVVFNEIRMNGKNLNFVTGLGYDRDFDLWFDNGKDKRIILGREISGKDSKEVLIGEKLFEIMKIKNYKELLDKEVELIVVNPNMPNLPLKEKVKIVGIINGKSIFSDVIVMPLDLAIKFKEYYLGDENYFEKYGYEAVYVRAESFREVKDIAKKIKDMGFTATTFQEALNDLNKYFRIFQGILGGFGAIVLFVAGLGVMNTMIMAVYERVKFIGLLRALGASQKDVRNLFLVESGCLGFLGGLLGVLIGSGFNYLLNLFINKALIKDSSKFVRIFSVSPSLILGVILFSVVLSCIAGFYPARRASKLDPVEALRYE</sequence>
<evidence type="ECO:0000256" key="4">
    <source>
        <dbReference type="ARBA" id="ARBA00022989"/>
    </source>
</evidence>
<accession>A0A7C2GWI4</accession>
<dbReference type="Pfam" id="PF12704">
    <property type="entry name" value="MacB_PCD"/>
    <property type="match status" value="1"/>
</dbReference>
<dbReference type="InterPro" id="IPR050250">
    <property type="entry name" value="Macrolide_Exporter_MacB"/>
</dbReference>
<keyword evidence="2" id="KW-1003">Cell membrane</keyword>
<gene>
    <name evidence="10" type="ORF">ENU78_01275</name>
</gene>
<comment type="subcellular location">
    <subcellularLocation>
        <location evidence="1">Cell membrane</location>
        <topology evidence="1">Multi-pass membrane protein</topology>
    </subcellularLocation>
</comment>
<feature type="transmembrane region" description="Helical" evidence="7">
    <location>
        <begin position="21"/>
        <end position="43"/>
    </location>
</feature>
<protein>
    <submittedName>
        <fullName evidence="10">ABC transporter permease</fullName>
    </submittedName>
</protein>
<evidence type="ECO:0000259" key="9">
    <source>
        <dbReference type="Pfam" id="PF12704"/>
    </source>
</evidence>
<dbReference type="RefSeq" id="WP_149122662.1">
    <property type="nucleotide sequence ID" value="NZ_VTFL01000002.1"/>
</dbReference>
<dbReference type="GO" id="GO:0005886">
    <property type="term" value="C:plasma membrane"/>
    <property type="evidence" value="ECO:0007669"/>
    <property type="project" value="UniProtKB-SubCell"/>
</dbReference>
<dbReference type="GO" id="GO:0022857">
    <property type="term" value="F:transmembrane transporter activity"/>
    <property type="evidence" value="ECO:0007669"/>
    <property type="project" value="TreeGrafter"/>
</dbReference>
<evidence type="ECO:0000256" key="2">
    <source>
        <dbReference type="ARBA" id="ARBA00022475"/>
    </source>
</evidence>
<organism evidence="10">
    <name type="scientific">Dictyoglomus thermophilum</name>
    <dbReference type="NCBI Taxonomy" id="14"/>
    <lineage>
        <taxon>Bacteria</taxon>
        <taxon>Pseudomonadati</taxon>
        <taxon>Dictyoglomota</taxon>
        <taxon>Dictyoglomia</taxon>
        <taxon>Dictyoglomales</taxon>
        <taxon>Dictyoglomaceae</taxon>
        <taxon>Dictyoglomus</taxon>
    </lineage>
</organism>
<feature type="transmembrane region" description="Helical" evidence="7">
    <location>
        <begin position="341"/>
        <end position="367"/>
    </location>
</feature>
<dbReference type="AlphaFoldDB" id="A0A7C2GWI4"/>
<feature type="domain" description="ABC3 transporter permease C-terminal" evidence="8">
    <location>
        <begin position="299"/>
        <end position="422"/>
    </location>
</feature>
<dbReference type="EMBL" id="DTDV01000006">
    <property type="protein sequence ID" value="HGK23075.1"/>
    <property type="molecule type" value="Genomic_DNA"/>
</dbReference>
<comment type="caution">
    <text evidence="10">The sequence shown here is derived from an EMBL/GenBank/DDBJ whole genome shotgun (WGS) entry which is preliminary data.</text>
</comment>
<comment type="similarity">
    <text evidence="6">Belongs to the ABC-4 integral membrane protein family.</text>
</comment>
<evidence type="ECO:0000256" key="7">
    <source>
        <dbReference type="SAM" id="Phobius"/>
    </source>
</evidence>
<evidence type="ECO:0000256" key="6">
    <source>
        <dbReference type="ARBA" id="ARBA00038076"/>
    </source>
</evidence>
<name>A0A7C2GWI4_DICTH</name>
<feature type="transmembrane region" description="Helical" evidence="7">
    <location>
        <begin position="295"/>
        <end position="320"/>
    </location>
</feature>
<evidence type="ECO:0000256" key="3">
    <source>
        <dbReference type="ARBA" id="ARBA00022692"/>
    </source>
</evidence>
<dbReference type="Pfam" id="PF02687">
    <property type="entry name" value="FtsX"/>
    <property type="match status" value="1"/>
</dbReference>
<feature type="transmembrane region" description="Helical" evidence="7">
    <location>
        <begin position="387"/>
        <end position="412"/>
    </location>
</feature>
<evidence type="ECO:0000313" key="10">
    <source>
        <dbReference type="EMBL" id="HGK23075.1"/>
    </source>
</evidence>
<dbReference type="PANTHER" id="PTHR30572:SF4">
    <property type="entry name" value="ABC TRANSPORTER PERMEASE YTRF"/>
    <property type="match status" value="1"/>
</dbReference>
<dbReference type="InterPro" id="IPR003838">
    <property type="entry name" value="ABC3_permease_C"/>
</dbReference>
<evidence type="ECO:0000256" key="1">
    <source>
        <dbReference type="ARBA" id="ARBA00004651"/>
    </source>
</evidence>
<keyword evidence="5 7" id="KW-0472">Membrane</keyword>
<evidence type="ECO:0000256" key="5">
    <source>
        <dbReference type="ARBA" id="ARBA00023136"/>
    </source>
</evidence>
<evidence type="ECO:0000259" key="8">
    <source>
        <dbReference type="Pfam" id="PF02687"/>
    </source>
</evidence>
<feature type="domain" description="MacB-like periplasmic core" evidence="9">
    <location>
        <begin position="22"/>
        <end position="270"/>
    </location>
</feature>
<keyword evidence="4 7" id="KW-1133">Transmembrane helix</keyword>
<keyword evidence="3 7" id="KW-0812">Transmembrane</keyword>